<dbReference type="EMBL" id="JANBPG010001032">
    <property type="protein sequence ID" value="KAJ1892206.1"/>
    <property type="molecule type" value="Genomic_DNA"/>
</dbReference>
<accession>A0ACC1IBL5</accession>
<comment type="caution">
    <text evidence="1">The sequence shown here is derived from an EMBL/GenBank/DDBJ whole genome shotgun (WGS) entry which is preliminary data.</text>
</comment>
<name>A0ACC1IBL5_9FUNG</name>
<sequence>MQLPEYEPALRKYLEEENKHARQMMRGTAKLQRQIAKELRQATEVDQVPPPIETRSGDFIYYTRQNDSGCVVYCRRPVQNASAAVSGHCKEQVLIDSDKLAKTFGYELRNLLVSDNHKTVACLATKHDDGHSSHSESSSLLIFSLSGNGEISLLEVLEDVFNFVFGLKDTLFYTVLDSKLRAHKVLGHRIGCPQSEDVSVYAESNDECFVDITRTKDKKFHIVNSSTLDSSELQIFPSSHDFWQMRRTAKSGNSPLHLIRPRQRGVEYFVDHHDGEFIVLTNSPADDNSKAPVLQSLPFRLVRSPTAHPSSQNWTELFNVADNERIDDVEIFQKYIVVSIKRQGRPAVLVYNRILDSRSELSLPYDGNCTVRPTPSPQFDASTVRLCFSSPVHLDSVVEYNMSTLAKCNSWTTTPLHMIPSEYMVRRVTVSSSSGQDVPMTLIHHESALLSQKSSPALIRVYGAYGVPLEPEFRLEDIPLLRRGWTIALAHVRGGGELGREWYSSGRGQNKVNSVNDLLACAQYLLDKGWSTANQLAITGVSAGGLVIGAALNAQPTYFRAAALHVPFVDPLSAMLSPDLPLTSVETAEWGNPLTSIDDYACIAQYAPYDNIKNIVVGNKRSPSILVTAGGQDQRVSAWQPAKWVARLRSCGGYSEPVSRLDCSAPKLIFSAAMGAGHFHSARDNGDQGEHNDDGSYINAHALRNAFLISETSS</sequence>
<protein>
    <submittedName>
        <fullName evidence="1">Uncharacterized protein</fullName>
    </submittedName>
</protein>
<keyword evidence="2" id="KW-1185">Reference proteome</keyword>
<evidence type="ECO:0000313" key="1">
    <source>
        <dbReference type="EMBL" id="KAJ1892206.1"/>
    </source>
</evidence>
<dbReference type="Proteomes" id="UP001150581">
    <property type="component" value="Unassembled WGS sequence"/>
</dbReference>
<proteinExistence type="predicted"/>
<organism evidence="1 2">
    <name type="scientific">Kickxella alabastrina</name>
    <dbReference type="NCBI Taxonomy" id="61397"/>
    <lineage>
        <taxon>Eukaryota</taxon>
        <taxon>Fungi</taxon>
        <taxon>Fungi incertae sedis</taxon>
        <taxon>Zoopagomycota</taxon>
        <taxon>Kickxellomycotina</taxon>
        <taxon>Kickxellomycetes</taxon>
        <taxon>Kickxellales</taxon>
        <taxon>Kickxellaceae</taxon>
        <taxon>Kickxella</taxon>
    </lineage>
</organism>
<reference evidence="1" key="1">
    <citation type="submission" date="2022-07" db="EMBL/GenBank/DDBJ databases">
        <title>Phylogenomic reconstructions and comparative analyses of Kickxellomycotina fungi.</title>
        <authorList>
            <person name="Reynolds N.K."/>
            <person name="Stajich J.E."/>
            <person name="Barry K."/>
            <person name="Grigoriev I.V."/>
            <person name="Crous P."/>
            <person name="Smith M.E."/>
        </authorList>
    </citation>
    <scope>NUCLEOTIDE SEQUENCE</scope>
    <source>
        <strain evidence="1">Benny 63K</strain>
    </source>
</reference>
<evidence type="ECO:0000313" key="2">
    <source>
        <dbReference type="Proteomes" id="UP001150581"/>
    </source>
</evidence>
<gene>
    <name evidence="1" type="ORF">LPJ66_006483</name>
</gene>